<name>L1II23_GUITC</name>
<dbReference type="GeneID" id="17292596"/>
<evidence type="ECO:0000313" key="2">
    <source>
        <dbReference type="EMBL" id="EKX35866.1"/>
    </source>
</evidence>
<keyword evidence="4" id="KW-1185">Reference proteome</keyword>
<sequence length="112" mass="12709">MDREIRRRDTDKEENGGERRARKIRAGGEELDEVEARERFQDIRKANELFEFDNSSSATQTSELVGCTTGVSPAQPGYHHKVCYNPVPWQWYNGNNYHYAAPAGDANAVAYA</sequence>
<organism evidence="2">
    <name type="scientific">Guillardia theta (strain CCMP2712)</name>
    <name type="common">Cryptophyte</name>
    <dbReference type="NCBI Taxonomy" id="905079"/>
    <lineage>
        <taxon>Eukaryota</taxon>
        <taxon>Cryptophyceae</taxon>
        <taxon>Pyrenomonadales</taxon>
        <taxon>Geminigeraceae</taxon>
        <taxon>Guillardia</taxon>
    </lineage>
</organism>
<protein>
    <submittedName>
        <fullName evidence="2 3">Uncharacterized protein</fullName>
    </submittedName>
</protein>
<gene>
    <name evidence="2" type="ORF">GUITHDRAFT_118013</name>
</gene>
<dbReference type="RefSeq" id="XP_005822846.1">
    <property type="nucleotide sequence ID" value="XM_005822789.1"/>
</dbReference>
<evidence type="ECO:0000256" key="1">
    <source>
        <dbReference type="SAM" id="MobiDB-lite"/>
    </source>
</evidence>
<dbReference type="EnsemblProtists" id="EKX35866">
    <property type="protein sequence ID" value="EKX35866"/>
    <property type="gene ID" value="GUITHDRAFT_118013"/>
</dbReference>
<dbReference type="Proteomes" id="UP000011087">
    <property type="component" value="Unassembled WGS sequence"/>
</dbReference>
<dbReference type="KEGG" id="gtt:GUITHDRAFT_118013"/>
<feature type="region of interest" description="Disordered" evidence="1">
    <location>
        <begin position="1"/>
        <end position="26"/>
    </location>
</feature>
<proteinExistence type="predicted"/>
<reference evidence="3" key="3">
    <citation type="submission" date="2016-03" db="UniProtKB">
        <authorList>
            <consortium name="EnsemblProtists"/>
        </authorList>
    </citation>
    <scope>IDENTIFICATION</scope>
</reference>
<reference evidence="2 4" key="1">
    <citation type="journal article" date="2012" name="Nature">
        <title>Algal genomes reveal evolutionary mosaicism and the fate of nucleomorphs.</title>
        <authorList>
            <consortium name="DOE Joint Genome Institute"/>
            <person name="Curtis B.A."/>
            <person name="Tanifuji G."/>
            <person name="Burki F."/>
            <person name="Gruber A."/>
            <person name="Irimia M."/>
            <person name="Maruyama S."/>
            <person name="Arias M.C."/>
            <person name="Ball S.G."/>
            <person name="Gile G.H."/>
            <person name="Hirakawa Y."/>
            <person name="Hopkins J.F."/>
            <person name="Kuo A."/>
            <person name="Rensing S.A."/>
            <person name="Schmutz J."/>
            <person name="Symeonidi A."/>
            <person name="Elias M."/>
            <person name="Eveleigh R.J."/>
            <person name="Herman E.K."/>
            <person name="Klute M.J."/>
            <person name="Nakayama T."/>
            <person name="Obornik M."/>
            <person name="Reyes-Prieto A."/>
            <person name="Armbrust E.V."/>
            <person name="Aves S.J."/>
            <person name="Beiko R.G."/>
            <person name="Coutinho P."/>
            <person name="Dacks J.B."/>
            <person name="Durnford D.G."/>
            <person name="Fast N.M."/>
            <person name="Green B.R."/>
            <person name="Grisdale C.J."/>
            <person name="Hempel F."/>
            <person name="Henrissat B."/>
            <person name="Hoppner M.P."/>
            <person name="Ishida K."/>
            <person name="Kim E."/>
            <person name="Koreny L."/>
            <person name="Kroth P.G."/>
            <person name="Liu Y."/>
            <person name="Malik S.B."/>
            <person name="Maier U.G."/>
            <person name="McRose D."/>
            <person name="Mock T."/>
            <person name="Neilson J.A."/>
            <person name="Onodera N.T."/>
            <person name="Poole A.M."/>
            <person name="Pritham E.J."/>
            <person name="Richards T.A."/>
            <person name="Rocap G."/>
            <person name="Roy S.W."/>
            <person name="Sarai C."/>
            <person name="Schaack S."/>
            <person name="Shirato S."/>
            <person name="Slamovits C.H."/>
            <person name="Spencer D.F."/>
            <person name="Suzuki S."/>
            <person name="Worden A.Z."/>
            <person name="Zauner S."/>
            <person name="Barry K."/>
            <person name="Bell C."/>
            <person name="Bharti A.K."/>
            <person name="Crow J.A."/>
            <person name="Grimwood J."/>
            <person name="Kramer R."/>
            <person name="Lindquist E."/>
            <person name="Lucas S."/>
            <person name="Salamov A."/>
            <person name="McFadden G.I."/>
            <person name="Lane C.E."/>
            <person name="Keeling P.J."/>
            <person name="Gray M.W."/>
            <person name="Grigoriev I.V."/>
            <person name="Archibald J.M."/>
        </authorList>
    </citation>
    <scope>NUCLEOTIDE SEQUENCE</scope>
    <source>
        <strain evidence="2 4">CCMP2712</strain>
    </source>
</reference>
<dbReference type="AlphaFoldDB" id="L1II23"/>
<accession>L1II23</accession>
<dbReference type="HOGENOM" id="CLU_2150666_0_0_1"/>
<feature type="compositionally biased region" description="Basic and acidic residues" evidence="1">
    <location>
        <begin position="1"/>
        <end position="19"/>
    </location>
</feature>
<dbReference type="PaxDb" id="55529-EKX35866"/>
<evidence type="ECO:0000313" key="3">
    <source>
        <dbReference type="EnsemblProtists" id="EKX35866"/>
    </source>
</evidence>
<evidence type="ECO:0000313" key="4">
    <source>
        <dbReference type="Proteomes" id="UP000011087"/>
    </source>
</evidence>
<reference evidence="4" key="2">
    <citation type="submission" date="2012-11" db="EMBL/GenBank/DDBJ databases">
        <authorList>
            <person name="Kuo A."/>
            <person name="Curtis B.A."/>
            <person name="Tanifuji G."/>
            <person name="Burki F."/>
            <person name="Gruber A."/>
            <person name="Irimia M."/>
            <person name="Maruyama S."/>
            <person name="Arias M.C."/>
            <person name="Ball S.G."/>
            <person name="Gile G.H."/>
            <person name="Hirakawa Y."/>
            <person name="Hopkins J.F."/>
            <person name="Rensing S.A."/>
            <person name="Schmutz J."/>
            <person name="Symeonidi A."/>
            <person name="Elias M."/>
            <person name="Eveleigh R.J."/>
            <person name="Herman E.K."/>
            <person name="Klute M.J."/>
            <person name="Nakayama T."/>
            <person name="Obornik M."/>
            <person name="Reyes-Prieto A."/>
            <person name="Armbrust E.V."/>
            <person name="Aves S.J."/>
            <person name="Beiko R.G."/>
            <person name="Coutinho P."/>
            <person name="Dacks J.B."/>
            <person name="Durnford D.G."/>
            <person name="Fast N.M."/>
            <person name="Green B.R."/>
            <person name="Grisdale C."/>
            <person name="Hempe F."/>
            <person name="Henrissat B."/>
            <person name="Hoppner M.P."/>
            <person name="Ishida K.-I."/>
            <person name="Kim E."/>
            <person name="Koreny L."/>
            <person name="Kroth P.G."/>
            <person name="Liu Y."/>
            <person name="Malik S.-B."/>
            <person name="Maier U.G."/>
            <person name="McRose D."/>
            <person name="Mock T."/>
            <person name="Neilson J.A."/>
            <person name="Onodera N.T."/>
            <person name="Poole A.M."/>
            <person name="Pritham E.J."/>
            <person name="Richards T.A."/>
            <person name="Rocap G."/>
            <person name="Roy S.W."/>
            <person name="Sarai C."/>
            <person name="Schaack S."/>
            <person name="Shirato S."/>
            <person name="Slamovits C.H."/>
            <person name="Spencer D.F."/>
            <person name="Suzuki S."/>
            <person name="Worden A.Z."/>
            <person name="Zauner S."/>
            <person name="Barry K."/>
            <person name="Bell C."/>
            <person name="Bharti A.K."/>
            <person name="Crow J.A."/>
            <person name="Grimwood J."/>
            <person name="Kramer R."/>
            <person name="Lindquist E."/>
            <person name="Lucas S."/>
            <person name="Salamov A."/>
            <person name="McFadden G.I."/>
            <person name="Lane C.E."/>
            <person name="Keeling P.J."/>
            <person name="Gray M.W."/>
            <person name="Grigoriev I.V."/>
            <person name="Archibald J.M."/>
        </authorList>
    </citation>
    <scope>NUCLEOTIDE SEQUENCE</scope>
    <source>
        <strain evidence="4">CCMP2712</strain>
    </source>
</reference>
<dbReference type="EMBL" id="JH993083">
    <property type="protein sequence ID" value="EKX35866.1"/>
    <property type="molecule type" value="Genomic_DNA"/>
</dbReference>